<dbReference type="GO" id="GO:0005737">
    <property type="term" value="C:cytoplasm"/>
    <property type="evidence" value="ECO:0007669"/>
    <property type="project" value="TreeGrafter"/>
</dbReference>
<reference evidence="2" key="1">
    <citation type="submission" date="2022-11" db="EMBL/GenBank/DDBJ databases">
        <authorList>
            <person name="Scott C."/>
            <person name="Bruce N."/>
        </authorList>
    </citation>
    <scope>NUCLEOTIDE SEQUENCE</scope>
</reference>
<feature type="region of interest" description="Disordered" evidence="1">
    <location>
        <begin position="676"/>
        <end position="705"/>
    </location>
</feature>
<evidence type="ECO:0000313" key="3">
    <source>
        <dbReference type="Proteomes" id="UP000838763"/>
    </source>
</evidence>
<comment type="caution">
    <text evidence="2">The sequence shown here is derived from an EMBL/GenBank/DDBJ whole genome shotgun (WGS) entry which is preliminary data.</text>
</comment>
<dbReference type="OrthoDB" id="74460at2759"/>
<organism evidence="2 3">
    <name type="scientific">Parascedosporium putredinis</name>
    <dbReference type="NCBI Taxonomy" id="1442378"/>
    <lineage>
        <taxon>Eukaryota</taxon>
        <taxon>Fungi</taxon>
        <taxon>Dikarya</taxon>
        <taxon>Ascomycota</taxon>
        <taxon>Pezizomycotina</taxon>
        <taxon>Sordariomycetes</taxon>
        <taxon>Hypocreomycetidae</taxon>
        <taxon>Microascales</taxon>
        <taxon>Microascaceae</taxon>
        <taxon>Parascedosporium</taxon>
    </lineage>
</organism>
<dbReference type="InterPro" id="IPR021917">
    <property type="entry name" value="Unchr_Zn-peptidase-like"/>
</dbReference>
<sequence>MQLPLPSPSFTFENAAEGEIVHQRCLLLKGSYNSNGAIPESCVVIETTDGRDKPTFPPQTWPVINGRVKAMVMLSPGANTITVVLDDKEAAEPTATRSSINLTYLPLLQTPPLHLAIMVAKDSPLLIDCPAGRYSAVSSAHSSLDAAIAKFRMTAYMWQAMTAEDMRLKGLGRRAFRFDEEWNADTTSLQFVTARHDAALAENGAMRSTAKIHIVRSERTVAEIRSMKCAQQNPRASKPDSLHEYFKEALVLHGGPFESSCQPVVAGLILDTHYSMQEDIILGHAALGSHDNRGISLGIMGSHLTYSWPRFLEEVVPCLTDDRNPGNTVGNDARECGSFWEACAYWPRNFLVRTAYCTKRTCDGVLVTDGETVNEAVWDLRDALSFRAFPHFWLPDDISFSPEARVATPTLTVDPGESQEEACLVIASAAGLIRNVSYLLSNLETRFDRELPLSISVLGLNGKSRMVKNAWQLFASESFIRVRGTNLVLHKQSVASTDLQNGEHANTQFWKWATLLQKRAKGKDGFARATKIDVRTGCILDGAYVYYSDKERVNCGPRIGKWGGKHTFGGHASEKSDIPKNAEIVKVEVSRESYILHGIRLTLSNGTVWGQLDGDQGDGAGFEVIALEPSSDETIVGFFGQSWWGSHCDGLVEFGIITAPKNTELPEAVYDMDELKNTDGGVAEDGKVEDVEDMSEDMSEDEDMD</sequence>
<name>A0A9P1MDI8_9PEZI</name>
<evidence type="ECO:0008006" key="4">
    <source>
        <dbReference type="Google" id="ProtNLM"/>
    </source>
</evidence>
<dbReference type="PANTHER" id="PTHR21054:SF2">
    <property type="entry name" value="MIP04191P"/>
    <property type="match status" value="1"/>
</dbReference>
<keyword evidence="3" id="KW-1185">Reference proteome</keyword>
<protein>
    <recommendedName>
        <fullName evidence="4">Jacalin-type lectin domain-containing protein</fullName>
    </recommendedName>
</protein>
<dbReference type="InterPro" id="IPR053002">
    <property type="entry name" value="Metalloproteinase_M10B"/>
</dbReference>
<dbReference type="AlphaFoldDB" id="A0A9P1MDI8"/>
<accession>A0A9P1MDI8</accession>
<evidence type="ECO:0000256" key="1">
    <source>
        <dbReference type="SAM" id="MobiDB-lite"/>
    </source>
</evidence>
<dbReference type="EMBL" id="CALLCH030000019">
    <property type="protein sequence ID" value="CAI4218935.1"/>
    <property type="molecule type" value="Genomic_DNA"/>
</dbReference>
<feature type="compositionally biased region" description="Acidic residues" evidence="1">
    <location>
        <begin position="690"/>
        <end position="705"/>
    </location>
</feature>
<dbReference type="Proteomes" id="UP000838763">
    <property type="component" value="Unassembled WGS sequence"/>
</dbReference>
<proteinExistence type="predicted"/>
<evidence type="ECO:0000313" key="2">
    <source>
        <dbReference type="EMBL" id="CAI4218935.1"/>
    </source>
</evidence>
<gene>
    <name evidence="2" type="ORF">PPNO1_LOCUS8506</name>
</gene>
<dbReference type="PANTHER" id="PTHR21054">
    <property type="entry name" value="ZINC METALLOPROTEINASE-RELATED"/>
    <property type="match status" value="1"/>
</dbReference>
<dbReference type="Pfam" id="PF12044">
    <property type="entry name" value="Metallopep"/>
    <property type="match status" value="1"/>
</dbReference>